<gene>
    <name evidence="1" type="ORF">Catovirus_1_62</name>
</gene>
<reference evidence="1" key="1">
    <citation type="journal article" date="2017" name="Science">
        <title>Giant viruses with an expanded complement of translation system components.</title>
        <authorList>
            <person name="Schulz F."/>
            <person name="Yutin N."/>
            <person name="Ivanova N.N."/>
            <person name="Ortega D.R."/>
            <person name="Lee T.K."/>
            <person name="Vierheilig J."/>
            <person name="Daims H."/>
            <person name="Horn M."/>
            <person name="Wagner M."/>
            <person name="Jensen G.J."/>
            <person name="Kyrpides N.C."/>
            <person name="Koonin E.V."/>
            <person name="Woyke T."/>
        </authorList>
    </citation>
    <scope>NUCLEOTIDE SEQUENCE</scope>
    <source>
        <strain evidence="1">CTV1</strain>
    </source>
</reference>
<accession>A0A1V0S8H8</accession>
<protein>
    <submittedName>
        <fullName evidence="1">Uncharacterized protein</fullName>
    </submittedName>
</protein>
<organism evidence="1">
    <name type="scientific">Catovirus CTV1</name>
    <dbReference type="NCBI Taxonomy" id="1977631"/>
    <lineage>
        <taxon>Viruses</taxon>
        <taxon>Varidnaviria</taxon>
        <taxon>Bamfordvirae</taxon>
        <taxon>Nucleocytoviricota</taxon>
        <taxon>Megaviricetes</taxon>
        <taxon>Imitervirales</taxon>
        <taxon>Mimiviridae</taxon>
        <taxon>Klosneuvirinae</taxon>
        <taxon>Catovirus</taxon>
    </lineage>
</organism>
<name>A0A1V0S8H8_9VIRU</name>
<dbReference type="EMBL" id="KY684083">
    <property type="protein sequence ID" value="ARF08012.1"/>
    <property type="molecule type" value="Genomic_DNA"/>
</dbReference>
<proteinExistence type="predicted"/>
<evidence type="ECO:0000313" key="1">
    <source>
        <dbReference type="EMBL" id="ARF08012.1"/>
    </source>
</evidence>
<sequence>MTFLNIFQYSVSMEAVYYYDFENSDIFKRNSSNELFLEGLNLLYQFENKHYITHNVTKTPLTRWNNRLERLLNEKNNLNRGDRLFNNYRDLINDENKLIDDAVKKTNKSYEFYVFPQNCHNVAFFVTFPILKLSYPNQNFYICQGNDHCIVTNQKPNSTVKYLHNGISLDNNKFLVFDINYYYFHNNNEFCTANYVFQENDYICYNDKWTFIDQICEENDYNHKFNEIKDKILLWVDKLFNYKQKIY</sequence>